<keyword evidence="3" id="KW-1133">Transmembrane helix</keyword>
<evidence type="ECO:0000256" key="2">
    <source>
        <dbReference type="PIRNR" id="PIRNR006429"/>
    </source>
</evidence>
<dbReference type="PIRSF" id="PIRSF006429">
    <property type="entry name" value="GOGAT_lg_2"/>
    <property type="match status" value="1"/>
</dbReference>
<protein>
    <submittedName>
        <fullName evidence="5">Glutamate synthase domain-containing protein 2</fullName>
    </submittedName>
</protein>
<dbReference type="PANTHER" id="PTHR43819">
    <property type="entry name" value="ARCHAEAL-TYPE GLUTAMATE SYNTHASE [NADPH]"/>
    <property type="match status" value="1"/>
</dbReference>
<evidence type="ECO:0000313" key="6">
    <source>
        <dbReference type="Proteomes" id="UP000199460"/>
    </source>
</evidence>
<dbReference type="OrthoDB" id="9795032at2"/>
<proteinExistence type="inferred from homology"/>
<dbReference type="GO" id="GO:0006537">
    <property type="term" value="P:glutamate biosynthetic process"/>
    <property type="evidence" value="ECO:0007669"/>
    <property type="project" value="InterPro"/>
</dbReference>
<dbReference type="InterPro" id="IPR002932">
    <property type="entry name" value="Glu_synthdom"/>
</dbReference>
<organism evidence="5 6">
    <name type="scientific">Ectopseudomonas guguanensis</name>
    <dbReference type="NCBI Taxonomy" id="1198456"/>
    <lineage>
        <taxon>Bacteria</taxon>
        <taxon>Pseudomonadati</taxon>
        <taxon>Pseudomonadota</taxon>
        <taxon>Gammaproteobacteria</taxon>
        <taxon>Pseudomonadales</taxon>
        <taxon>Pseudomonadaceae</taxon>
        <taxon>Ectopseudomonas</taxon>
    </lineage>
</organism>
<name>A0A1H0KGG2_9GAMM</name>
<comment type="similarity">
    <text evidence="1 2">Belongs to the glutamate synthase family.</text>
</comment>
<gene>
    <name evidence="5" type="ORF">SAMN05216213_101288</name>
</gene>
<feature type="transmembrane region" description="Helical" evidence="3">
    <location>
        <begin position="9"/>
        <end position="26"/>
    </location>
</feature>
<dbReference type="PIRSF" id="PIRSF500060">
    <property type="entry name" value="UCP500060"/>
    <property type="match status" value="1"/>
</dbReference>
<dbReference type="SUPFAM" id="SSF51395">
    <property type="entry name" value="FMN-linked oxidoreductases"/>
    <property type="match status" value="1"/>
</dbReference>
<sequence length="537" mass="58885">MNLSLLSRYAFFAFCVLFTLASLPFLSLHEWLWPFTLLAGVLSLIGIGDLLQTRHAVRRNYPILGNIRYLVEGIRPEIRQYLLEGDAEQLPFSRAQRSLVYARAKNEGSDKPFGTLSDVYQNGFEFISHSMRPAPLSDPCSFRVEIGGPQCSQPYSASLFNISAMSFGSLSANAIRALNQGAKLGEFYHDTGEGSISPYHREHGGDLVWELGSGYFGCRASDGRFDPERFAVQAASPQVKMIEIKLSQGAKPGHGGILPKHKVTEEIANTRGVPMGEDCISPSRHSAFSTPTELLQFIAQLRELSGGKPVGFKFCLGHPWEFMGIVKAMLQTGILPDFIVVDGKEGGTGAAPLEFTDHLGVPLREGLLFVHNTLVGSNLRDKIRLGASGKIVSAFDIARVLAIGADWANSARGFMFAIGCIQSQSCHTNKCPTGVATQDPLRQRALVVEDKAQRVYNFHRNTLKALAEMLAAAGLDHPSQIDAKHLVQRMSSTEIKLFAQQHVFLAPGELLGGKIEGEFYERMWRMARADSFDPAAA</sequence>
<evidence type="ECO:0000313" key="5">
    <source>
        <dbReference type="EMBL" id="SDO55064.1"/>
    </source>
</evidence>
<dbReference type="Pfam" id="PF01645">
    <property type="entry name" value="Glu_synthase"/>
    <property type="match status" value="1"/>
</dbReference>
<dbReference type="Gene3D" id="3.20.20.70">
    <property type="entry name" value="Aldolase class I"/>
    <property type="match status" value="1"/>
</dbReference>
<dbReference type="PANTHER" id="PTHR43819:SF1">
    <property type="entry name" value="ARCHAEAL-TYPE GLUTAMATE SYNTHASE [NADPH]"/>
    <property type="match status" value="1"/>
</dbReference>
<dbReference type="Proteomes" id="UP000199460">
    <property type="component" value="Unassembled WGS sequence"/>
</dbReference>
<dbReference type="GeneID" id="300930044"/>
<feature type="transmembrane region" description="Helical" evidence="3">
    <location>
        <begin position="32"/>
        <end position="51"/>
    </location>
</feature>
<dbReference type="FunFam" id="3.20.20.70:FF:000156">
    <property type="entry name" value="Glutamate synthase domain protein"/>
    <property type="match status" value="1"/>
</dbReference>
<reference evidence="6" key="1">
    <citation type="submission" date="2016-10" db="EMBL/GenBank/DDBJ databases">
        <authorList>
            <person name="Varghese N."/>
            <person name="Submissions S."/>
        </authorList>
    </citation>
    <scope>NUCLEOTIDE SEQUENCE [LARGE SCALE GENOMIC DNA]</scope>
    <source>
        <strain evidence="6">JCM 18416</strain>
    </source>
</reference>
<evidence type="ECO:0000256" key="1">
    <source>
        <dbReference type="ARBA" id="ARBA00009716"/>
    </source>
</evidence>
<keyword evidence="3" id="KW-0472">Membrane</keyword>
<evidence type="ECO:0000256" key="3">
    <source>
        <dbReference type="SAM" id="Phobius"/>
    </source>
</evidence>
<keyword evidence="6" id="KW-1185">Reference proteome</keyword>
<dbReference type="EMBL" id="FNJJ01000001">
    <property type="protein sequence ID" value="SDO55064.1"/>
    <property type="molecule type" value="Genomic_DNA"/>
</dbReference>
<accession>A0A1H0KGG2</accession>
<evidence type="ECO:0000259" key="4">
    <source>
        <dbReference type="Pfam" id="PF01645"/>
    </source>
</evidence>
<dbReference type="InterPro" id="IPR013785">
    <property type="entry name" value="Aldolase_TIM"/>
</dbReference>
<keyword evidence="3" id="KW-0812">Transmembrane</keyword>
<dbReference type="RefSeq" id="WP_090426330.1">
    <property type="nucleotide sequence ID" value="NZ_FNJJ01000001.1"/>
</dbReference>
<dbReference type="InterPro" id="IPR024188">
    <property type="entry name" value="GltB"/>
</dbReference>
<dbReference type="GO" id="GO:0015930">
    <property type="term" value="F:glutamate synthase activity"/>
    <property type="evidence" value="ECO:0007669"/>
    <property type="project" value="InterPro"/>
</dbReference>
<dbReference type="InterPro" id="IPR027283">
    <property type="entry name" value="YerD"/>
</dbReference>
<dbReference type="CDD" id="cd02808">
    <property type="entry name" value="GltS_FMN"/>
    <property type="match status" value="1"/>
</dbReference>
<dbReference type="AlphaFoldDB" id="A0A1H0KGG2"/>
<feature type="domain" description="Glutamate synthase" evidence="4">
    <location>
        <begin position="158"/>
        <end position="475"/>
    </location>
</feature>